<organism evidence="2 3">
    <name type="scientific">Miscanthus lutarioriparius</name>
    <dbReference type="NCBI Taxonomy" id="422564"/>
    <lineage>
        <taxon>Eukaryota</taxon>
        <taxon>Viridiplantae</taxon>
        <taxon>Streptophyta</taxon>
        <taxon>Embryophyta</taxon>
        <taxon>Tracheophyta</taxon>
        <taxon>Spermatophyta</taxon>
        <taxon>Magnoliopsida</taxon>
        <taxon>Liliopsida</taxon>
        <taxon>Poales</taxon>
        <taxon>Poaceae</taxon>
        <taxon>PACMAD clade</taxon>
        <taxon>Panicoideae</taxon>
        <taxon>Andropogonodae</taxon>
        <taxon>Andropogoneae</taxon>
        <taxon>Saccharinae</taxon>
        <taxon>Miscanthus</taxon>
    </lineage>
</organism>
<dbReference type="AlphaFoldDB" id="A0A811R4B7"/>
<dbReference type="PANTHER" id="PTHR33087">
    <property type="entry name" value="OS07G0539200 PROTEIN"/>
    <property type="match status" value="1"/>
</dbReference>
<accession>A0A811R4B7</accession>
<dbReference type="Proteomes" id="UP000604825">
    <property type="component" value="Unassembled WGS sequence"/>
</dbReference>
<dbReference type="InterPro" id="IPR053253">
    <property type="entry name" value="Sex_diff_modulator"/>
</dbReference>
<feature type="region of interest" description="Disordered" evidence="1">
    <location>
        <begin position="1"/>
        <end position="24"/>
    </location>
</feature>
<gene>
    <name evidence="2" type="ORF">NCGR_LOCUS48178</name>
</gene>
<dbReference type="EMBL" id="CAJGYO010000013">
    <property type="protein sequence ID" value="CAD6264873.1"/>
    <property type="molecule type" value="Genomic_DNA"/>
</dbReference>
<evidence type="ECO:0000313" key="3">
    <source>
        <dbReference type="Proteomes" id="UP000604825"/>
    </source>
</evidence>
<evidence type="ECO:0008006" key="4">
    <source>
        <dbReference type="Google" id="ProtNLM"/>
    </source>
</evidence>
<reference evidence="2" key="1">
    <citation type="submission" date="2020-10" db="EMBL/GenBank/DDBJ databases">
        <authorList>
            <person name="Han B."/>
            <person name="Lu T."/>
            <person name="Zhao Q."/>
            <person name="Huang X."/>
            <person name="Zhao Y."/>
        </authorList>
    </citation>
    <scope>NUCLEOTIDE SEQUENCE</scope>
</reference>
<comment type="caution">
    <text evidence="2">The sequence shown here is derived from an EMBL/GenBank/DDBJ whole genome shotgun (WGS) entry which is preliminary data.</text>
</comment>
<proteinExistence type="predicted"/>
<sequence length="285" mass="30904">MALVEPKLQARGPEGREQRQLGSFGLGKPCCPPFLAVVRVPSPNATDRRAAVVAATNLPPLEVDAHPANTSTAVGEGHALEVGARNATAREVLQEQALEIHREHHRRLTEIDRPSIEVVVVPHSDEINATETTLSLALVTLVGGTRPSVMPAMVREHLWVGFGVNDAAMPVMRHAPEDFIVRFSHRVDLERVLAATSDGLAPFMLTWHRWTRLSRAVTASFTFRVLVGIKGVPAHALSESIAQQLLGSSCAQVELASTEADGVDDDDYQGLFIAAWCLHPLLVPE</sequence>
<name>A0A811R4B7_9POAL</name>
<keyword evidence="3" id="KW-1185">Reference proteome</keyword>
<protein>
    <recommendedName>
        <fullName evidence="4">DUF4283 domain-containing protein</fullName>
    </recommendedName>
</protein>
<dbReference type="PANTHER" id="PTHR33087:SF38">
    <property type="entry name" value="OS10G0201600 PROTEIN"/>
    <property type="match status" value="1"/>
</dbReference>
<evidence type="ECO:0000313" key="2">
    <source>
        <dbReference type="EMBL" id="CAD6264873.1"/>
    </source>
</evidence>
<evidence type="ECO:0000256" key="1">
    <source>
        <dbReference type="SAM" id="MobiDB-lite"/>
    </source>
</evidence>